<evidence type="ECO:0000259" key="13">
    <source>
        <dbReference type="PROSITE" id="PS50109"/>
    </source>
</evidence>
<evidence type="ECO:0000256" key="10">
    <source>
        <dbReference type="ARBA" id="ARBA00023136"/>
    </source>
</evidence>
<keyword evidence="11" id="KW-0175">Coiled coil</keyword>
<feature type="domain" description="Histidine kinase" evidence="13">
    <location>
        <begin position="552"/>
        <end position="762"/>
    </location>
</feature>
<dbReference type="CDD" id="cd18774">
    <property type="entry name" value="PDC2_HK_sensor"/>
    <property type="match status" value="1"/>
</dbReference>
<dbReference type="InterPro" id="IPR004358">
    <property type="entry name" value="Sig_transdc_His_kin-like_C"/>
</dbReference>
<dbReference type="PROSITE" id="PS51257">
    <property type="entry name" value="PROKAR_LIPOPROTEIN"/>
    <property type="match status" value="1"/>
</dbReference>
<name>A0ABN6VXJ3_9BACT</name>
<evidence type="ECO:0000256" key="3">
    <source>
        <dbReference type="ARBA" id="ARBA00012438"/>
    </source>
</evidence>
<dbReference type="Pfam" id="PF02518">
    <property type="entry name" value="HATPase_c"/>
    <property type="match status" value="1"/>
</dbReference>
<dbReference type="SMART" id="SM00388">
    <property type="entry name" value="HisKA"/>
    <property type="match status" value="1"/>
</dbReference>
<dbReference type="PROSITE" id="PS50885">
    <property type="entry name" value="HAMP"/>
    <property type="match status" value="1"/>
</dbReference>
<dbReference type="InterPro" id="IPR036890">
    <property type="entry name" value="HATPase_C_sf"/>
</dbReference>
<accession>A0ABN6VXJ3</accession>
<dbReference type="Gene3D" id="6.10.340.10">
    <property type="match status" value="1"/>
</dbReference>
<feature type="coiled-coil region" evidence="11">
    <location>
        <begin position="472"/>
        <end position="549"/>
    </location>
</feature>
<sequence length="762" mass="85371">MNLKRKMTVAVSALMVVFASVMACVILGYFERNLHQNISAQQLSIITYIANEVDNTLLTAQRLLVANADSFPLGALESPDQAKQFLASRTGLNKLFNDQMMVIAASGDLVAATNVAPGRRLQSNFTDEPFFQETVKTGKPLISDLTSCCDGHIPSEIVITAPIRDRQGAVRGVMVGSFSLKKENILSRFSSMKIGRGGYLQLISPDRTILLHPSDACLLRHVSPALDNVVEDALHGFIGTRETVNNLGQSMLTTVRKLAAKDWVLASNYPLAEAYEPIRKARLFLGFTTALGLVAVIVVMTILMRRMTRPLTVFTRHIKELPVKSGDARFIAFETGDEIAELSAEFNDMVKCLDSRTDSLQESEERFRCTFEQAAVGIAHVGMDGRFTRVNHRFCEILGYTDGEMDGMTFMDITFPEDLERYQTCREHLLEGAGSCATDNRYHRKDGSMVWVTQTGSLIHDQVGRPKYFIAVIEDISARKEAEDEIRRLNAELEERVIERTAQLETANESLRREIVQRIQAQDEICWLNDDLERQKRALEVANRELEAFSYSVSHDLQAPLRHISGFGQVLVEDYGDLLDDEGRLLLQRMQGATGRMGQLIDALLNLSRLSRGQLKQERVDIGMLAREIIGEFRQAEPERQVEITVGIGLKTIGDGSLLRIALENLLGNAWKYTGKRKQARIDVGAAIEEERTVFFVRDNGAGFDMAYAERLFGPFQRLHRQEEFEGTGVGLATVQRIIHRHGGRIWAESQLGKGAVFYFTL</sequence>
<dbReference type="Pfam" id="PF08447">
    <property type="entry name" value="PAS_3"/>
    <property type="match status" value="1"/>
</dbReference>
<evidence type="ECO:0000256" key="5">
    <source>
        <dbReference type="ARBA" id="ARBA00022553"/>
    </source>
</evidence>
<dbReference type="PROSITE" id="PS50113">
    <property type="entry name" value="PAC"/>
    <property type="match status" value="1"/>
</dbReference>
<dbReference type="SUPFAM" id="SSF55874">
    <property type="entry name" value="ATPase domain of HSP90 chaperone/DNA topoisomerase II/histidine kinase"/>
    <property type="match status" value="1"/>
</dbReference>
<dbReference type="EMBL" id="AP027151">
    <property type="protein sequence ID" value="BDV43775.1"/>
    <property type="molecule type" value="Genomic_DNA"/>
</dbReference>
<dbReference type="PROSITE" id="PS50109">
    <property type="entry name" value="HIS_KIN"/>
    <property type="match status" value="1"/>
</dbReference>
<dbReference type="InterPro" id="IPR036097">
    <property type="entry name" value="HisK_dim/P_sf"/>
</dbReference>
<dbReference type="Gene3D" id="1.10.287.130">
    <property type="match status" value="1"/>
</dbReference>
<dbReference type="Proteomes" id="UP001317705">
    <property type="component" value="Chromosome"/>
</dbReference>
<keyword evidence="6" id="KW-0808">Transferase</keyword>
<keyword evidence="7 12" id="KW-0812">Transmembrane</keyword>
<evidence type="ECO:0000256" key="4">
    <source>
        <dbReference type="ARBA" id="ARBA00022475"/>
    </source>
</evidence>
<dbReference type="PANTHER" id="PTHR42878">
    <property type="entry name" value="TWO-COMPONENT HISTIDINE KINASE"/>
    <property type="match status" value="1"/>
</dbReference>
<dbReference type="Pfam" id="PF00512">
    <property type="entry name" value="HisKA"/>
    <property type="match status" value="1"/>
</dbReference>
<keyword evidence="9 12" id="KW-1133">Transmembrane helix</keyword>
<dbReference type="InterPro" id="IPR013655">
    <property type="entry name" value="PAS_fold_3"/>
</dbReference>
<evidence type="ECO:0000256" key="1">
    <source>
        <dbReference type="ARBA" id="ARBA00000085"/>
    </source>
</evidence>
<comment type="catalytic activity">
    <reaction evidence="1">
        <text>ATP + protein L-histidine = ADP + protein N-phospho-L-histidine.</text>
        <dbReference type="EC" id="2.7.13.3"/>
    </reaction>
</comment>
<proteinExistence type="predicted"/>
<evidence type="ECO:0000259" key="15">
    <source>
        <dbReference type="PROSITE" id="PS50113"/>
    </source>
</evidence>
<dbReference type="InterPro" id="IPR003661">
    <property type="entry name" value="HisK_dim/P_dom"/>
</dbReference>
<dbReference type="GO" id="GO:0016301">
    <property type="term" value="F:kinase activity"/>
    <property type="evidence" value="ECO:0007669"/>
    <property type="project" value="UniProtKB-KW"/>
</dbReference>
<evidence type="ECO:0000256" key="7">
    <source>
        <dbReference type="ARBA" id="ARBA00022692"/>
    </source>
</evidence>
<dbReference type="InterPro" id="IPR005467">
    <property type="entry name" value="His_kinase_dom"/>
</dbReference>
<feature type="domain" description="HAMP" evidence="16">
    <location>
        <begin position="305"/>
        <end position="358"/>
    </location>
</feature>
<dbReference type="SUPFAM" id="SSF55785">
    <property type="entry name" value="PYP-like sensor domain (PAS domain)"/>
    <property type="match status" value="1"/>
</dbReference>
<dbReference type="PROSITE" id="PS50112">
    <property type="entry name" value="PAS"/>
    <property type="match status" value="1"/>
</dbReference>
<evidence type="ECO:0000256" key="12">
    <source>
        <dbReference type="SAM" id="Phobius"/>
    </source>
</evidence>
<evidence type="ECO:0000256" key="11">
    <source>
        <dbReference type="SAM" id="Coils"/>
    </source>
</evidence>
<feature type="transmembrane region" description="Helical" evidence="12">
    <location>
        <begin position="283"/>
        <end position="304"/>
    </location>
</feature>
<comment type="subcellular location">
    <subcellularLocation>
        <location evidence="2">Cell membrane</location>
        <topology evidence="2">Multi-pass membrane protein</topology>
    </subcellularLocation>
</comment>
<dbReference type="InterPro" id="IPR033479">
    <property type="entry name" value="dCache_1"/>
</dbReference>
<keyword evidence="4" id="KW-1003">Cell membrane</keyword>
<keyword evidence="10 12" id="KW-0472">Membrane</keyword>
<dbReference type="SUPFAM" id="SSF47384">
    <property type="entry name" value="Homodimeric domain of signal transducing histidine kinase"/>
    <property type="match status" value="1"/>
</dbReference>
<gene>
    <name evidence="17" type="ORF">GURASL_26980</name>
</gene>
<dbReference type="InterPro" id="IPR035965">
    <property type="entry name" value="PAS-like_dom_sf"/>
</dbReference>
<dbReference type="CDD" id="cd18773">
    <property type="entry name" value="PDC1_HK_sensor"/>
    <property type="match status" value="1"/>
</dbReference>
<evidence type="ECO:0000259" key="14">
    <source>
        <dbReference type="PROSITE" id="PS50112"/>
    </source>
</evidence>
<dbReference type="Gene3D" id="3.30.565.10">
    <property type="entry name" value="Histidine kinase-like ATPase, C-terminal domain"/>
    <property type="match status" value="1"/>
</dbReference>
<dbReference type="CDD" id="cd00130">
    <property type="entry name" value="PAS"/>
    <property type="match status" value="1"/>
</dbReference>
<dbReference type="Pfam" id="PF02743">
    <property type="entry name" value="dCache_1"/>
    <property type="match status" value="1"/>
</dbReference>
<dbReference type="SMART" id="SM00086">
    <property type="entry name" value="PAC"/>
    <property type="match status" value="1"/>
</dbReference>
<dbReference type="PANTHER" id="PTHR42878:SF15">
    <property type="entry name" value="BACTERIOPHYTOCHROME"/>
    <property type="match status" value="1"/>
</dbReference>
<dbReference type="SMART" id="SM00387">
    <property type="entry name" value="HATPase_c"/>
    <property type="match status" value="1"/>
</dbReference>
<dbReference type="EC" id="2.7.13.3" evidence="3"/>
<organism evidence="17 18">
    <name type="scientific">Geotalea uraniireducens</name>
    <dbReference type="NCBI Taxonomy" id="351604"/>
    <lineage>
        <taxon>Bacteria</taxon>
        <taxon>Pseudomonadati</taxon>
        <taxon>Thermodesulfobacteriota</taxon>
        <taxon>Desulfuromonadia</taxon>
        <taxon>Geobacterales</taxon>
        <taxon>Geobacteraceae</taxon>
        <taxon>Geotalea</taxon>
    </lineage>
</organism>
<reference evidence="17 18" key="1">
    <citation type="submission" date="2022-12" db="EMBL/GenBank/DDBJ databases">
        <title>Polyphasic characterization of Geotalea uranireducens NIT-SL11 newly isolated from a complex of sewage sludge and microbially reduced graphene oxide.</title>
        <authorList>
            <person name="Xie L."/>
            <person name="Yoshida N."/>
            <person name="Meng L."/>
        </authorList>
    </citation>
    <scope>NUCLEOTIDE SEQUENCE [LARGE SCALE GENOMIC DNA]</scope>
    <source>
        <strain evidence="17 18">NIT-SL11</strain>
    </source>
</reference>
<evidence type="ECO:0000256" key="2">
    <source>
        <dbReference type="ARBA" id="ARBA00004651"/>
    </source>
</evidence>
<dbReference type="InterPro" id="IPR001610">
    <property type="entry name" value="PAC"/>
</dbReference>
<dbReference type="InterPro" id="IPR000014">
    <property type="entry name" value="PAS"/>
</dbReference>
<dbReference type="InterPro" id="IPR050351">
    <property type="entry name" value="BphY/WalK/GraS-like"/>
</dbReference>
<dbReference type="PRINTS" id="PR00344">
    <property type="entry name" value="BCTRLSENSOR"/>
</dbReference>
<evidence type="ECO:0000313" key="18">
    <source>
        <dbReference type="Proteomes" id="UP001317705"/>
    </source>
</evidence>
<keyword evidence="18" id="KW-1185">Reference proteome</keyword>
<feature type="domain" description="PAC" evidence="15">
    <location>
        <begin position="436"/>
        <end position="488"/>
    </location>
</feature>
<dbReference type="InterPro" id="IPR003594">
    <property type="entry name" value="HATPase_dom"/>
</dbReference>
<evidence type="ECO:0000259" key="16">
    <source>
        <dbReference type="PROSITE" id="PS50885"/>
    </source>
</evidence>
<evidence type="ECO:0000256" key="9">
    <source>
        <dbReference type="ARBA" id="ARBA00022989"/>
    </source>
</evidence>
<dbReference type="InterPro" id="IPR000700">
    <property type="entry name" value="PAS-assoc_C"/>
</dbReference>
<keyword evidence="8 17" id="KW-0418">Kinase</keyword>
<dbReference type="NCBIfam" id="TIGR00229">
    <property type="entry name" value="sensory_box"/>
    <property type="match status" value="1"/>
</dbReference>
<keyword evidence="5" id="KW-0597">Phosphoprotein</keyword>
<dbReference type="SMART" id="SM00091">
    <property type="entry name" value="PAS"/>
    <property type="match status" value="1"/>
</dbReference>
<protein>
    <recommendedName>
        <fullName evidence="3">histidine kinase</fullName>
        <ecNumber evidence="3">2.7.13.3</ecNumber>
    </recommendedName>
</protein>
<evidence type="ECO:0000256" key="6">
    <source>
        <dbReference type="ARBA" id="ARBA00022679"/>
    </source>
</evidence>
<feature type="domain" description="PAS" evidence="14">
    <location>
        <begin position="363"/>
        <end position="433"/>
    </location>
</feature>
<dbReference type="CDD" id="cd00082">
    <property type="entry name" value="HisKA"/>
    <property type="match status" value="1"/>
</dbReference>
<evidence type="ECO:0000313" key="17">
    <source>
        <dbReference type="EMBL" id="BDV43775.1"/>
    </source>
</evidence>
<dbReference type="InterPro" id="IPR003660">
    <property type="entry name" value="HAMP_dom"/>
</dbReference>
<dbReference type="RefSeq" id="WP_281999896.1">
    <property type="nucleotide sequence ID" value="NZ_AP027151.1"/>
</dbReference>
<dbReference type="Gene3D" id="3.30.450.20">
    <property type="entry name" value="PAS domain"/>
    <property type="match status" value="2"/>
</dbReference>
<evidence type="ECO:0000256" key="8">
    <source>
        <dbReference type="ARBA" id="ARBA00022777"/>
    </source>
</evidence>